<dbReference type="GO" id="GO:0016477">
    <property type="term" value="P:cell migration"/>
    <property type="evidence" value="ECO:0007669"/>
    <property type="project" value="TreeGrafter"/>
</dbReference>
<dbReference type="SUPFAM" id="SSF47576">
    <property type="entry name" value="Calponin-homology domain, CH-domain"/>
    <property type="match status" value="1"/>
</dbReference>
<dbReference type="STRING" id="7994.ENSAMXP00000043171"/>
<dbReference type="GO" id="GO:0005737">
    <property type="term" value="C:cytoplasm"/>
    <property type="evidence" value="ECO:0007669"/>
    <property type="project" value="TreeGrafter"/>
</dbReference>
<dbReference type="PANTHER" id="PTHR45818:SF5">
    <property type="entry name" value="GUANINE NUCLEOTIDE EXCHANGE FACTOR VAV3 ISOFORM X1"/>
    <property type="match status" value="1"/>
</dbReference>
<proteinExistence type="predicted"/>
<reference evidence="3" key="2">
    <citation type="journal article" date="2014" name="Nat. Commun.">
        <title>The cavefish genome reveals candidate genes for eye loss.</title>
        <authorList>
            <person name="McGaugh S.E."/>
            <person name="Gross J.B."/>
            <person name="Aken B."/>
            <person name="Blin M."/>
            <person name="Borowsky R."/>
            <person name="Chalopin D."/>
            <person name="Hinaux H."/>
            <person name="Jeffery W.R."/>
            <person name="Keene A."/>
            <person name="Ma L."/>
            <person name="Minx P."/>
            <person name="Murphy D."/>
            <person name="O'Quin K.E."/>
            <person name="Retaux S."/>
            <person name="Rohner N."/>
            <person name="Searle S.M."/>
            <person name="Stahl B.A."/>
            <person name="Tabin C."/>
            <person name="Volff J.N."/>
            <person name="Yoshizawa M."/>
            <person name="Warren W.C."/>
        </authorList>
    </citation>
    <scope>NUCLEOTIDE SEQUENCE [LARGE SCALE GENOMIC DNA]</scope>
    <source>
        <strain evidence="3">female</strain>
    </source>
</reference>
<dbReference type="PANTHER" id="PTHR45818">
    <property type="entry name" value="PROTEIN VAV"/>
    <property type="match status" value="1"/>
</dbReference>
<dbReference type="Proteomes" id="UP000018467">
    <property type="component" value="Unassembled WGS sequence"/>
</dbReference>
<dbReference type="InterPro" id="IPR036872">
    <property type="entry name" value="CH_dom_sf"/>
</dbReference>
<evidence type="ECO:0000259" key="1">
    <source>
        <dbReference type="PROSITE" id="PS50021"/>
    </source>
</evidence>
<reference evidence="2" key="3">
    <citation type="submission" date="2025-08" db="UniProtKB">
        <authorList>
            <consortium name="Ensembl"/>
        </authorList>
    </citation>
    <scope>IDENTIFICATION</scope>
</reference>
<dbReference type="PROSITE" id="PS50021">
    <property type="entry name" value="CH"/>
    <property type="match status" value="1"/>
</dbReference>
<evidence type="ECO:0000313" key="2">
    <source>
        <dbReference type="Ensembl" id="ENSAMXP00000043171.1"/>
    </source>
</evidence>
<dbReference type="GeneTree" id="ENSGT00940000155252"/>
<name>A0A3B1JN74_ASTMX</name>
<dbReference type="Pfam" id="PF11971">
    <property type="entry name" value="CAMSAP_CH"/>
    <property type="match status" value="1"/>
</dbReference>
<sequence>MEYWKQCTLWLIECRVLPATHRVMADWAQVFDLAQTLRDGVLLCQLLNNLRPDTINLKQINLRPQMSQFLCLKNIRTFLSACCETFNLKKNELFDAFDLFDVRDFEKCVYSVYSVCVCVCDARRNSFLFGSFLGLSHAVRLTERVLQ</sequence>
<dbReference type="GO" id="GO:0005886">
    <property type="term" value="C:plasma membrane"/>
    <property type="evidence" value="ECO:0007669"/>
    <property type="project" value="TreeGrafter"/>
</dbReference>
<dbReference type="GO" id="GO:0005085">
    <property type="term" value="F:guanyl-nucleotide exchange factor activity"/>
    <property type="evidence" value="ECO:0007669"/>
    <property type="project" value="TreeGrafter"/>
</dbReference>
<evidence type="ECO:0000313" key="3">
    <source>
        <dbReference type="Proteomes" id="UP000018467"/>
    </source>
</evidence>
<protein>
    <recommendedName>
        <fullName evidence="1">Calponin-homology (CH) domain-containing protein</fullName>
    </recommendedName>
</protein>
<dbReference type="InterPro" id="IPR022613">
    <property type="entry name" value="CH_CAMSAP_2"/>
</dbReference>
<keyword evidence="3" id="KW-1185">Reference proteome</keyword>
<organism evidence="2 3">
    <name type="scientific">Astyanax mexicanus</name>
    <name type="common">Blind cave fish</name>
    <name type="synonym">Astyanax fasciatus mexicanus</name>
    <dbReference type="NCBI Taxonomy" id="7994"/>
    <lineage>
        <taxon>Eukaryota</taxon>
        <taxon>Metazoa</taxon>
        <taxon>Chordata</taxon>
        <taxon>Craniata</taxon>
        <taxon>Vertebrata</taxon>
        <taxon>Euteleostomi</taxon>
        <taxon>Actinopterygii</taxon>
        <taxon>Neopterygii</taxon>
        <taxon>Teleostei</taxon>
        <taxon>Ostariophysi</taxon>
        <taxon>Characiformes</taxon>
        <taxon>Characoidei</taxon>
        <taxon>Acestrorhamphidae</taxon>
        <taxon>Acestrorhamphinae</taxon>
        <taxon>Astyanax</taxon>
    </lineage>
</organism>
<dbReference type="Gene3D" id="1.10.418.10">
    <property type="entry name" value="Calponin-like domain"/>
    <property type="match status" value="1"/>
</dbReference>
<dbReference type="InParanoid" id="A0A3B1JN74"/>
<accession>A0A3B1JN74</accession>
<feature type="domain" description="Calponin-homology (CH)" evidence="1">
    <location>
        <begin position="1"/>
        <end position="119"/>
    </location>
</feature>
<dbReference type="InterPro" id="IPR001715">
    <property type="entry name" value="CH_dom"/>
</dbReference>
<dbReference type="AlphaFoldDB" id="A0A3B1JN74"/>
<reference evidence="3" key="1">
    <citation type="submission" date="2013-03" db="EMBL/GenBank/DDBJ databases">
        <authorList>
            <person name="Jeffery W."/>
            <person name="Warren W."/>
            <person name="Wilson R.K."/>
        </authorList>
    </citation>
    <scope>NUCLEOTIDE SEQUENCE</scope>
    <source>
        <strain evidence="3">female</strain>
    </source>
</reference>
<dbReference type="Ensembl" id="ENSAMXT00000054575.1">
    <property type="protein sequence ID" value="ENSAMXP00000043171.1"/>
    <property type="gene ID" value="ENSAMXG00000038482.1"/>
</dbReference>
<reference evidence="2" key="4">
    <citation type="submission" date="2025-09" db="UniProtKB">
        <authorList>
            <consortium name="Ensembl"/>
        </authorList>
    </citation>
    <scope>IDENTIFICATION</scope>
</reference>
<dbReference type="SMART" id="SM00033">
    <property type="entry name" value="CH"/>
    <property type="match status" value="1"/>
</dbReference>
<dbReference type="Bgee" id="ENSAMXG00000038482">
    <property type="expression patterns" value="Expressed in camera-type eye and 11 other cell types or tissues"/>
</dbReference>